<dbReference type="InterPro" id="IPR008969">
    <property type="entry name" value="CarboxyPept-like_regulatory"/>
</dbReference>
<dbReference type="SUPFAM" id="SSF49464">
    <property type="entry name" value="Carboxypeptidase regulatory domain-like"/>
    <property type="match status" value="1"/>
</dbReference>
<proteinExistence type="predicted"/>
<sequence length="291" mass="33521">MMKRFIIFLLFLPNLIFSQINGVVVDDNNKPLEFVNIWNKDFSAGATTNQEGKFFVEKATDKDTLVISLAGFETRELQVKDDQIIKLKSIKKQIIDSSVLPEKKRSHTIGKAIRQNLFFSPANLPWIYVKYFKNENPDKSIRFINKVEVFVRSNVANATFKLRVFKSNSDGTPGDDLLIEPIIVQAVRDNRKNTINLLDYKIQIPEEGVFVGIEWLLTENNRIKLTAFYKGDEAIADYRYAPDLVCNKVEESNAYRYMAGEWKRNDTFIKKSELDEAKPIIEPAINLILTN</sequence>
<gene>
    <name evidence="2" type="ORF">EG240_09100</name>
</gene>
<dbReference type="Proteomes" id="UP000275719">
    <property type="component" value="Unassembled WGS sequence"/>
</dbReference>
<dbReference type="OrthoDB" id="914976at2"/>
<evidence type="ECO:0008006" key="4">
    <source>
        <dbReference type="Google" id="ProtNLM"/>
    </source>
</evidence>
<comment type="caution">
    <text evidence="2">The sequence shown here is derived from an EMBL/GenBank/DDBJ whole genome shotgun (WGS) entry which is preliminary data.</text>
</comment>
<keyword evidence="3" id="KW-1185">Reference proteome</keyword>
<protein>
    <recommendedName>
        <fullName evidence="4">CarboxypepD_reg-like domain-containing protein</fullName>
    </recommendedName>
</protein>
<feature type="signal peptide" evidence="1">
    <location>
        <begin position="1"/>
        <end position="18"/>
    </location>
</feature>
<name>A0A3P3W7H1_9FLAO</name>
<dbReference type="Pfam" id="PF13715">
    <property type="entry name" value="CarbopepD_reg_2"/>
    <property type="match status" value="1"/>
</dbReference>
<dbReference type="AlphaFoldDB" id="A0A3P3W7H1"/>
<accession>A0A3P3W7H1</accession>
<evidence type="ECO:0000313" key="3">
    <source>
        <dbReference type="Proteomes" id="UP000275719"/>
    </source>
</evidence>
<evidence type="ECO:0000313" key="2">
    <source>
        <dbReference type="EMBL" id="RRJ90398.1"/>
    </source>
</evidence>
<dbReference type="RefSeq" id="WP_125019083.1">
    <property type="nucleotide sequence ID" value="NZ_RQVQ01000017.1"/>
</dbReference>
<dbReference type="Gene3D" id="2.60.40.1120">
    <property type="entry name" value="Carboxypeptidase-like, regulatory domain"/>
    <property type="match status" value="1"/>
</dbReference>
<feature type="chain" id="PRO_5018044404" description="CarboxypepD_reg-like domain-containing protein" evidence="1">
    <location>
        <begin position="19"/>
        <end position="291"/>
    </location>
</feature>
<evidence type="ECO:0000256" key="1">
    <source>
        <dbReference type="SAM" id="SignalP"/>
    </source>
</evidence>
<dbReference type="EMBL" id="RQVQ01000017">
    <property type="protein sequence ID" value="RRJ90398.1"/>
    <property type="molecule type" value="Genomic_DNA"/>
</dbReference>
<reference evidence="2 3" key="1">
    <citation type="submission" date="2018-11" db="EMBL/GenBank/DDBJ databases">
        <title>Flavobacterium sp. nov., YIM 102701-2 draft genome.</title>
        <authorList>
            <person name="Li G."/>
            <person name="Jiang Y."/>
        </authorList>
    </citation>
    <scope>NUCLEOTIDE SEQUENCE [LARGE SCALE GENOMIC DNA]</scope>
    <source>
        <strain evidence="2 3">YIM 102701-2</strain>
    </source>
</reference>
<keyword evidence="1" id="KW-0732">Signal</keyword>
<organism evidence="2 3">
    <name type="scientific">Paenimyroides tangerinum</name>
    <dbReference type="NCBI Taxonomy" id="2488728"/>
    <lineage>
        <taxon>Bacteria</taxon>
        <taxon>Pseudomonadati</taxon>
        <taxon>Bacteroidota</taxon>
        <taxon>Flavobacteriia</taxon>
        <taxon>Flavobacteriales</taxon>
        <taxon>Flavobacteriaceae</taxon>
        <taxon>Paenimyroides</taxon>
    </lineage>
</organism>